<sequence length="311" mass="34974">MQVSSAARSSFENVSTVHVLQTKTIRHMSASINSTVSLTSRSINGDVVQPDDPFILNPIQQLYMQFQNDPRRCFDQHFFLRLRSDVTPDSLSKAMHTIVSRHPMLHARFDQKNDGRWEQRVVPDDVSNSLLYLDVVTDTDASFAESTAAGHHIRRCWGAFNIERAHHFVIDLVSWRILLEDHQASVSLPMSSTSFQVWCARQEKYASSLNPEPESPSRLQPPRLDYWGVANNTNIEGAATAKNFSLDSTTSAAILGWCNDVFDTQPVELMIAALIYSFSLVFSDRPTLAVFSEGHGREVFDDGIDLSRNIG</sequence>
<dbReference type="Proteomes" id="UP001160390">
    <property type="component" value="Unassembled WGS sequence"/>
</dbReference>
<protein>
    <recommendedName>
        <fullName evidence="4">Condensation domain-containing protein</fullName>
    </recommendedName>
</protein>
<dbReference type="Gene3D" id="3.30.559.10">
    <property type="entry name" value="Chloramphenicol acetyltransferase-like domain"/>
    <property type="match status" value="1"/>
</dbReference>
<dbReference type="Gene3D" id="3.30.559.30">
    <property type="entry name" value="Nonribosomal peptide synthetase, condensation domain"/>
    <property type="match status" value="1"/>
</dbReference>
<dbReference type="SUPFAM" id="SSF52777">
    <property type="entry name" value="CoA-dependent acyltransferases"/>
    <property type="match status" value="1"/>
</dbReference>
<evidence type="ECO:0000313" key="3">
    <source>
        <dbReference type="Proteomes" id="UP001160390"/>
    </source>
</evidence>
<proteinExistence type="inferred from homology"/>
<dbReference type="EMBL" id="CABFNP030000696">
    <property type="protein sequence ID" value="CAI6079280.1"/>
    <property type="molecule type" value="Genomic_DNA"/>
</dbReference>
<evidence type="ECO:0008006" key="4">
    <source>
        <dbReference type="Google" id="ProtNLM"/>
    </source>
</evidence>
<dbReference type="PANTHER" id="PTHR45398:SF1">
    <property type="entry name" value="ENZYME, PUTATIVE (JCVI)-RELATED"/>
    <property type="match status" value="1"/>
</dbReference>
<keyword evidence="3" id="KW-1185">Reference proteome</keyword>
<evidence type="ECO:0000256" key="1">
    <source>
        <dbReference type="ARBA" id="ARBA00029454"/>
    </source>
</evidence>
<reference evidence="2" key="1">
    <citation type="submission" date="2023-01" db="EMBL/GenBank/DDBJ databases">
        <authorList>
            <person name="Piombo E."/>
        </authorList>
    </citation>
    <scope>NUCLEOTIDE SEQUENCE</scope>
</reference>
<evidence type="ECO:0000313" key="2">
    <source>
        <dbReference type="EMBL" id="CAI6079280.1"/>
    </source>
</evidence>
<accession>A0AA35PZN0</accession>
<comment type="caution">
    <text evidence="2">The sequence shown here is derived from an EMBL/GenBank/DDBJ whole genome shotgun (WGS) entry which is preliminary data.</text>
</comment>
<name>A0AA35PZN0_9HYPO</name>
<organism evidence="2 3">
    <name type="scientific">Clonostachys chloroleuca</name>
    <dbReference type="NCBI Taxonomy" id="1926264"/>
    <lineage>
        <taxon>Eukaryota</taxon>
        <taxon>Fungi</taxon>
        <taxon>Dikarya</taxon>
        <taxon>Ascomycota</taxon>
        <taxon>Pezizomycotina</taxon>
        <taxon>Sordariomycetes</taxon>
        <taxon>Hypocreomycetidae</taxon>
        <taxon>Hypocreales</taxon>
        <taxon>Bionectriaceae</taxon>
        <taxon>Clonostachys</taxon>
    </lineage>
</organism>
<dbReference type="AlphaFoldDB" id="A0AA35PZN0"/>
<gene>
    <name evidence="2" type="ORF">CCHLO57077_00017929</name>
</gene>
<dbReference type="PANTHER" id="PTHR45398">
    <property type="match status" value="1"/>
</dbReference>
<comment type="similarity">
    <text evidence="1">Belongs to the NRP synthetase family.</text>
</comment>
<dbReference type="InterPro" id="IPR023213">
    <property type="entry name" value="CAT-like_dom_sf"/>
</dbReference>